<dbReference type="EMBL" id="CP003842">
    <property type="protein sequence ID" value="AFS80700.1"/>
    <property type="molecule type" value="Genomic_DNA"/>
</dbReference>
<dbReference type="KEGG" id="nkr:NKOR_04050"/>
<evidence type="ECO:0000313" key="3">
    <source>
        <dbReference type="Proteomes" id="UP000006101"/>
    </source>
</evidence>
<keyword evidence="3" id="KW-1185">Reference proteome</keyword>
<protein>
    <submittedName>
        <fullName evidence="2">Uncharacterized protein</fullName>
    </submittedName>
</protein>
<dbReference type="RefSeq" id="WP_014963087.1">
    <property type="nucleotide sequence ID" value="NC_018655.1"/>
</dbReference>
<dbReference type="AlphaFoldDB" id="K0B6U3"/>
<dbReference type="PATRIC" id="fig|1229908.8.peg.877"/>
<proteinExistence type="predicted"/>
<name>K0B6U3_9ARCH</name>
<dbReference type="Proteomes" id="UP000006101">
    <property type="component" value="Chromosome"/>
</dbReference>
<evidence type="ECO:0000256" key="1">
    <source>
        <dbReference type="SAM" id="MobiDB-lite"/>
    </source>
</evidence>
<dbReference type="STRING" id="1229908.NKOR_04050"/>
<accession>K0B6U3</accession>
<reference evidence="2 3" key="1">
    <citation type="journal article" date="2012" name="J. Bacteriol.">
        <title>Draft Genome Sequence of an Ammonia-Oxidizing Archaeon, "Candidatus Nitrosopumilus koreensis" AR1, from Marine Sediment.</title>
        <authorList>
            <person name="Park S.J."/>
            <person name="Kim J.G."/>
            <person name="Jung M.Y."/>
            <person name="Kim S.J."/>
            <person name="Cha I.T."/>
            <person name="Kwon K."/>
            <person name="Lee J.H."/>
            <person name="Rhee S.K."/>
        </authorList>
    </citation>
    <scope>NUCLEOTIDE SEQUENCE [LARGE SCALE GENOMIC DNA]</scope>
    <source>
        <strain evidence="2 3">AR1</strain>
    </source>
</reference>
<dbReference type="HOGENOM" id="CLU_2379245_0_0_2"/>
<gene>
    <name evidence="2" type="ORF">NKOR_04050</name>
</gene>
<feature type="region of interest" description="Disordered" evidence="1">
    <location>
        <begin position="25"/>
        <end position="53"/>
    </location>
</feature>
<organism evidence="2 3">
    <name type="scientific">Candidatus Nitrosopumilus koreensis AR1</name>
    <dbReference type="NCBI Taxonomy" id="1229908"/>
    <lineage>
        <taxon>Archaea</taxon>
        <taxon>Nitrososphaerota</taxon>
        <taxon>Nitrososphaeria</taxon>
        <taxon>Nitrosopumilales</taxon>
        <taxon>Nitrosopumilaceae</taxon>
        <taxon>Nitrosopumilus</taxon>
    </lineage>
</organism>
<evidence type="ECO:0000313" key="2">
    <source>
        <dbReference type="EMBL" id="AFS80700.1"/>
    </source>
</evidence>
<sequence length="94" mass="10821">MESSEIISEIEELVKSQSDGNYSKWMIGRTNDSENSKTKRGEPNSWRDWDANSKDDADKVESYFLDKGMRQDSESYGSADFVYVFYIGSPQENI</sequence>
<dbReference type="GeneID" id="13724848"/>
<feature type="compositionally biased region" description="Basic and acidic residues" evidence="1">
    <location>
        <begin position="31"/>
        <end position="53"/>
    </location>
</feature>